<dbReference type="EMBL" id="GG704911">
    <property type="protein sequence ID" value="EAS36270.3"/>
    <property type="molecule type" value="Genomic_DNA"/>
</dbReference>
<gene>
    <name evidence="1" type="ORF">CIMG_01624</name>
</gene>
<dbReference type="Proteomes" id="UP000001261">
    <property type="component" value="Unassembled WGS sequence"/>
</dbReference>
<sequence>MKIEDLKCKQERIPLFKEGYAGAKGKTRCPDVWRFLSSSVIWRENARRQDLGGGLSQHKIPRSYFPLWQNDKMDTFKATNESAVLKGDRNGKGGSGVPQKILQLNIQVSYSSFGPLLDIKPDTIPQYHAKYSRIEGAHRLKGHAFVGCLLARTSSQPFQCYRRSQSSSAKPMELS</sequence>
<dbReference type="AlphaFoldDB" id="J3KJL0"/>
<evidence type="ECO:0000313" key="2">
    <source>
        <dbReference type="Proteomes" id="UP000001261"/>
    </source>
</evidence>
<organism evidence="1 2">
    <name type="scientific">Coccidioides immitis (strain RS)</name>
    <name type="common">Valley fever fungus</name>
    <dbReference type="NCBI Taxonomy" id="246410"/>
    <lineage>
        <taxon>Eukaryota</taxon>
        <taxon>Fungi</taxon>
        <taxon>Dikarya</taxon>
        <taxon>Ascomycota</taxon>
        <taxon>Pezizomycotina</taxon>
        <taxon>Eurotiomycetes</taxon>
        <taxon>Eurotiomycetidae</taxon>
        <taxon>Onygenales</taxon>
        <taxon>Onygenaceae</taxon>
        <taxon>Coccidioides</taxon>
    </lineage>
</organism>
<accession>J3KJL0</accession>
<dbReference type="KEGG" id="cim:CIMG_01624"/>
<reference evidence="2" key="1">
    <citation type="journal article" date="2009" name="Genome Res.">
        <title>Comparative genomic analyses of the human fungal pathogens Coccidioides and their relatives.</title>
        <authorList>
            <person name="Sharpton T.J."/>
            <person name="Stajich J.E."/>
            <person name="Rounsley S.D."/>
            <person name="Gardner M.J."/>
            <person name="Wortman J.R."/>
            <person name="Jordar V.S."/>
            <person name="Maiti R."/>
            <person name="Kodira C.D."/>
            <person name="Neafsey D.E."/>
            <person name="Zeng Q."/>
            <person name="Hung C.-Y."/>
            <person name="McMahan C."/>
            <person name="Muszewska A."/>
            <person name="Grynberg M."/>
            <person name="Mandel M.A."/>
            <person name="Kellner E.M."/>
            <person name="Barker B.M."/>
            <person name="Galgiani J.N."/>
            <person name="Orbach M.J."/>
            <person name="Kirkland T.N."/>
            <person name="Cole G.T."/>
            <person name="Henn M.R."/>
            <person name="Birren B.W."/>
            <person name="Taylor J.W."/>
        </authorList>
    </citation>
    <scope>NUCLEOTIDE SEQUENCE [LARGE SCALE GENOMIC DNA]</scope>
    <source>
        <strain evidence="2">RS</strain>
    </source>
</reference>
<dbReference type="RefSeq" id="XP_001247853.2">
    <property type="nucleotide sequence ID" value="XM_001247852.2"/>
</dbReference>
<keyword evidence="2" id="KW-1185">Reference proteome</keyword>
<dbReference type="InParanoid" id="J3KJL0"/>
<name>J3KJL0_COCIM</name>
<proteinExistence type="predicted"/>
<reference evidence="2" key="2">
    <citation type="journal article" date="2010" name="Genome Res.">
        <title>Population genomic sequencing of Coccidioides fungi reveals recent hybridization and transposon control.</title>
        <authorList>
            <person name="Neafsey D.E."/>
            <person name="Barker B.M."/>
            <person name="Sharpton T.J."/>
            <person name="Stajich J.E."/>
            <person name="Park D.J."/>
            <person name="Whiston E."/>
            <person name="Hung C.-Y."/>
            <person name="McMahan C."/>
            <person name="White J."/>
            <person name="Sykes S."/>
            <person name="Heiman D."/>
            <person name="Young S."/>
            <person name="Zeng Q."/>
            <person name="Abouelleil A."/>
            <person name="Aftuck L."/>
            <person name="Bessette D."/>
            <person name="Brown A."/>
            <person name="FitzGerald M."/>
            <person name="Lui A."/>
            <person name="Macdonald J.P."/>
            <person name="Priest M."/>
            <person name="Orbach M.J."/>
            <person name="Galgiani J.N."/>
            <person name="Kirkland T.N."/>
            <person name="Cole G.T."/>
            <person name="Birren B.W."/>
            <person name="Henn M.R."/>
            <person name="Taylor J.W."/>
            <person name="Rounsley S.D."/>
        </authorList>
    </citation>
    <scope>GENOME REANNOTATION</scope>
    <source>
        <strain evidence="2">RS</strain>
    </source>
</reference>
<dbReference type="GeneID" id="4567195"/>
<dbReference type="VEuPathDB" id="FungiDB:CIMG_01624"/>
<evidence type="ECO:0000313" key="1">
    <source>
        <dbReference type="EMBL" id="EAS36270.3"/>
    </source>
</evidence>
<protein>
    <submittedName>
        <fullName evidence="1">Uncharacterized protein</fullName>
    </submittedName>
</protein>